<dbReference type="GO" id="GO:0006779">
    <property type="term" value="P:porphyrin-containing compound biosynthetic process"/>
    <property type="evidence" value="ECO:0007669"/>
    <property type="project" value="InterPro"/>
</dbReference>
<organism evidence="2 3">
    <name type="scientific">Phoenicibacter congonensis</name>
    <dbReference type="NCBI Taxonomy" id="1944646"/>
    <lineage>
        <taxon>Bacteria</taxon>
        <taxon>Bacillati</taxon>
        <taxon>Actinomycetota</taxon>
        <taxon>Coriobacteriia</taxon>
        <taxon>Eggerthellales</taxon>
        <taxon>Eggerthellaceae</taxon>
        <taxon>Phoenicibacter</taxon>
    </lineage>
</organism>
<dbReference type="Proteomes" id="UP001168575">
    <property type="component" value="Unassembled WGS sequence"/>
</dbReference>
<dbReference type="GO" id="GO:0004853">
    <property type="term" value="F:uroporphyrinogen decarboxylase activity"/>
    <property type="evidence" value="ECO:0007669"/>
    <property type="project" value="InterPro"/>
</dbReference>
<keyword evidence="3" id="KW-1185">Reference proteome</keyword>
<dbReference type="PANTHER" id="PTHR47099">
    <property type="entry name" value="METHYLCOBAMIDE:COM METHYLTRANSFERASE MTBA"/>
    <property type="match status" value="1"/>
</dbReference>
<dbReference type="InterPro" id="IPR000257">
    <property type="entry name" value="Uroporphyrinogen_deCOase"/>
</dbReference>
<dbReference type="Gene3D" id="3.20.20.210">
    <property type="match status" value="1"/>
</dbReference>
<proteinExistence type="predicted"/>
<name>A0AA43UA82_9ACTN</name>
<accession>A0AA43UA82</accession>
<evidence type="ECO:0000313" key="3">
    <source>
        <dbReference type="Proteomes" id="UP001168575"/>
    </source>
</evidence>
<dbReference type="SUPFAM" id="SSF51726">
    <property type="entry name" value="UROD/MetE-like"/>
    <property type="match status" value="1"/>
</dbReference>
<dbReference type="AlphaFoldDB" id="A0AA43UA82"/>
<dbReference type="EMBL" id="JAUMVS010000070">
    <property type="protein sequence ID" value="MDO4841961.1"/>
    <property type="molecule type" value="Genomic_DNA"/>
</dbReference>
<feature type="domain" description="Uroporphyrinogen decarboxylase (URO-D)" evidence="1">
    <location>
        <begin position="5"/>
        <end position="335"/>
    </location>
</feature>
<gene>
    <name evidence="2" type="ORF">Q3982_04710</name>
</gene>
<evidence type="ECO:0000313" key="2">
    <source>
        <dbReference type="EMBL" id="MDO4841961.1"/>
    </source>
</evidence>
<protein>
    <submittedName>
        <fullName evidence="2">Uroporphyrinogen decarboxylase family protein</fullName>
    </submittedName>
</protein>
<sequence>MKTWTEKERLSDSCKLKETDRQPLICPGGMMNAVTDEMAKAAKIPFPAVHSDGKMLAEMAKAAHDLSGLENYGVPFCMTVEAEALGAEVDFGDSLCEPHVVYGAIQSVRDYKNLKPIDLTTGRPKAVLEAIKLLSELDTDVPVIGNLTGPVSVAGTTLDCEILLREIRKDHDAALEYMEFVTESVAAFGKAMVEAGADCVCIAEPTGTGELLGPRYFEEFSVQFLNKVLDHMNAPCSIVHICGNMNPVINSIKNIHSDVFSFDAMTPVEKVHEAAPEKALMGNVSTFALGKPDAEIVKRITRAAMNHGVNIVAPACGIATVTPLTNLHAMKEVVEAGATK</sequence>
<reference evidence="2" key="1">
    <citation type="submission" date="2023-07" db="EMBL/GenBank/DDBJ databases">
        <title>Between Cages and Wild: Unraveling the Impact of Captivity on Animal Microbiomes and Antimicrobial Resistance.</title>
        <authorList>
            <person name="Schmartz G.P."/>
            <person name="Rehner J."/>
            <person name="Schuff M.J."/>
            <person name="Becker S.L."/>
            <person name="Kravczyk M."/>
            <person name="Gurevich A."/>
            <person name="Francke R."/>
            <person name="Mueller R."/>
            <person name="Keller V."/>
            <person name="Keller A."/>
        </authorList>
    </citation>
    <scope>NUCLEOTIDE SEQUENCE</scope>
    <source>
        <strain evidence="2">S12M_St_49</strain>
    </source>
</reference>
<dbReference type="PANTHER" id="PTHR47099:SF1">
    <property type="entry name" value="METHYLCOBAMIDE:COM METHYLTRANSFERASE MTBA"/>
    <property type="match status" value="1"/>
</dbReference>
<dbReference type="InterPro" id="IPR052024">
    <property type="entry name" value="Methanogen_methyltrans"/>
</dbReference>
<evidence type="ECO:0000259" key="1">
    <source>
        <dbReference type="Pfam" id="PF01208"/>
    </source>
</evidence>
<dbReference type="InterPro" id="IPR038071">
    <property type="entry name" value="UROD/MetE-like_sf"/>
</dbReference>
<comment type="caution">
    <text evidence="2">The sequence shown here is derived from an EMBL/GenBank/DDBJ whole genome shotgun (WGS) entry which is preliminary data.</text>
</comment>
<dbReference type="NCBIfam" id="NF004889">
    <property type="entry name" value="PRK06252.1"/>
    <property type="match status" value="1"/>
</dbReference>
<dbReference type="Pfam" id="PF01208">
    <property type="entry name" value="URO-D"/>
    <property type="match status" value="1"/>
</dbReference>